<feature type="compositionally biased region" description="Basic and acidic residues" evidence="1">
    <location>
        <begin position="138"/>
        <end position="156"/>
    </location>
</feature>
<evidence type="ECO:0000313" key="13">
    <source>
        <dbReference type="RefSeq" id="XP_040605454.1"/>
    </source>
</evidence>
<dbReference type="RefSeq" id="XP_040605475.1">
    <property type="nucleotide sequence ID" value="XM_040749541.1"/>
</dbReference>
<organism evidence="2 12">
    <name type="scientific">Mesocricetus auratus</name>
    <name type="common">Golden hamster</name>
    <dbReference type="NCBI Taxonomy" id="10036"/>
    <lineage>
        <taxon>Eukaryota</taxon>
        <taxon>Metazoa</taxon>
        <taxon>Chordata</taxon>
        <taxon>Craniata</taxon>
        <taxon>Vertebrata</taxon>
        <taxon>Euteleostomi</taxon>
        <taxon>Mammalia</taxon>
        <taxon>Eutheria</taxon>
        <taxon>Euarchontoglires</taxon>
        <taxon>Glires</taxon>
        <taxon>Rodentia</taxon>
        <taxon>Myomorpha</taxon>
        <taxon>Muroidea</taxon>
        <taxon>Cricetidae</taxon>
        <taxon>Cricetinae</taxon>
        <taxon>Mesocricetus</taxon>
    </lineage>
</organism>
<feature type="region of interest" description="Disordered" evidence="1">
    <location>
        <begin position="1"/>
        <end position="54"/>
    </location>
</feature>
<dbReference type="RefSeq" id="XP_040605413.1">
    <property type="nucleotide sequence ID" value="XM_040749479.1"/>
</dbReference>
<evidence type="ECO:0000313" key="18">
    <source>
        <dbReference type="RefSeq" id="XP_040605472.1"/>
    </source>
</evidence>
<dbReference type="RefSeq" id="XP_040605469.1">
    <property type="nucleotide sequence ID" value="XM_040749535.1"/>
</dbReference>
<evidence type="ECO:0000313" key="14">
    <source>
        <dbReference type="RefSeq" id="XP_040605459.1"/>
    </source>
</evidence>
<evidence type="ECO:0000256" key="1">
    <source>
        <dbReference type="SAM" id="MobiDB-lite"/>
    </source>
</evidence>
<dbReference type="RefSeq" id="XP_040605472.1">
    <property type="nucleotide sequence ID" value="XM_040749538.1"/>
</dbReference>
<dbReference type="RefSeq" id="XP_040605449.1">
    <property type="nucleotide sequence ID" value="XM_040749515.1"/>
</dbReference>
<feature type="compositionally biased region" description="Basic and acidic residues" evidence="1">
    <location>
        <begin position="170"/>
        <end position="199"/>
    </location>
</feature>
<evidence type="ECO:0000313" key="4">
    <source>
        <dbReference type="RefSeq" id="XP_040605399.1"/>
    </source>
</evidence>
<evidence type="ECO:0000313" key="5">
    <source>
        <dbReference type="RefSeq" id="XP_040605402.1"/>
    </source>
</evidence>
<accession>A0ABM2XRW5</accession>
<gene>
    <name evidence="3 4 5 6 7 8 9 10 11 12 13 14 15 16 17 18 19" type="primary">LOC106021364</name>
</gene>
<evidence type="ECO:0000313" key="3">
    <source>
        <dbReference type="RefSeq" id="XP_040605395.1"/>
    </source>
</evidence>
<dbReference type="RefSeq" id="XP_040605424.1">
    <property type="nucleotide sequence ID" value="XM_040749490.1"/>
</dbReference>
<evidence type="ECO:0000313" key="16">
    <source>
        <dbReference type="RefSeq" id="XP_040605468.1"/>
    </source>
</evidence>
<dbReference type="Gene3D" id="1.20.120.20">
    <property type="entry name" value="Apolipoprotein"/>
    <property type="match status" value="1"/>
</dbReference>
<dbReference type="Proteomes" id="UP000886700">
    <property type="component" value="Unplaced"/>
</dbReference>
<feature type="region of interest" description="Disordered" evidence="1">
    <location>
        <begin position="123"/>
        <end position="558"/>
    </location>
</feature>
<evidence type="ECO:0000313" key="10">
    <source>
        <dbReference type="RefSeq" id="XP_040605433.1"/>
    </source>
</evidence>
<feature type="compositionally biased region" description="Basic and acidic residues" evidence="1">
    <location>
        <begin position="210"/>
        <end position="400"/>
    </location>
</feature>
<evidence type="ECO:0000313" key="6">
    <source>
        <dbReference type="RefSeq" id="XP_040605407.1"/>
    </source>
</evidence>
<evidence type="ECO:0000313" key="9">
    <source>
        <dbReference type="RefSeq" id="XP_040605424.1"/>
    </source>
</evidence>
<evidence type="ECO:0000313" key="17">
    <source>
        <dbReference type="RefSeq" id="XP_040605469.1"/>
    </source>
</evidence>
<evidence type="ECO:0000313" key="19">
    <source>
        <dbReference type="RefSeq" id="XP_040605475.1"/>
    </source>
</evidence>
<evidence type="ECO:0000313" key="7">
    <source>
        <dbReference type="RefSeq" id="XP_040605410.1"/>
    </source>
</evidence>
<evidence type="ECO:0000313" key="2">
    <source>
        <dbReference type="Proteomes" id="UP000886700"/>
    </source>
</evidence>
<dbReference type="RefSeq" id="XP_040605399.1">
    <property type="nucleotide sequence ID" value="XM_040749465.1"/>
</dbReference>
<dbReference type="RefSeq" id="XP_040605402.1">
    <property type="nucleotide sequence ID" value="XM_040749468.1"/>
</dbReference>
<reference evidence="3 4" key="1">
    <citation type="submission" date="2025-05" db="UniProtKB">
        <authorList>
            <consortium name="RefSeq"/>
        </authorList>
    </citation>
    <scope>IDENTIFICATION</scope>
    <source>
        <tissue evidence="3 4">Liver</tissue>
    </source>
</reference>
<dbReference type="RefSeq" id="XP_040605464.1">
    <property type="nucleotide sequence ID" value="XM_040749530.1"/>
</dbReference>
<protein>
    <submittedName>
        <fullName evidence="3 4">Uncharacterized protein LOC106021364 isoform X1</fullName>
    </submittedName>
</protein>
<dbReference type="RefSeq" id="XP_040605454.1">
    <property type="nucleotide sequence ID" value="XM_040749520.1"/>
</dbReference>
<feature type="compositionally biased region" description="Polar residues" evidence="1">
    <location>
        <begin position="124"/>
        <end position="136"/>
    </location>
</feature>
<dbReference type="RefSeq" id="XP_040605407.1">
    <property type="nucleotide sequence ID" value="XM_040749473.1"/>
</dbReference>
<name>A0ABM2XRW5_MESAU</name>
<feature type="compositionally biased region" description="Basic residues" evidence="1">
    <location>
        <begin position="18"/>
        <end position="38"/>
    </location>
</feature>
<evidence type="ECO:0000313" key="8">
    <source>
        <dbReference type="RefSeq" id="XP_040605413.1"/>
    </source>
</evidence>
<evidence type="ECO:0000313" key="11">
    <source>
        <dbReference type="RefSeq" id="XP_040605438.1"/>
    </source>
</evidence>
<sequence length="558" mass="62374">MSVEKEVSFRFSYPGSKVRSKQFRGPRGRSKARARGSRCKAQVQRRSQPEPYCKKAQVPEKEKVWTPWNGLIVIGKRVELLDRNLQKSKLWDPKLESENWKLEVVGKKISQERSGLIQERVNTKLLNSVGKTSQDPASLKDDNPEETRRQQEDRLKARSVSNSAAMIAEPEERLTSKDKLRTTGGDLKSRGDQLRRNEELESSGENLMYKTEKRVSMGEKVVGRREKRGSVVEKMVSREKRGSIREKVSDSGEKRGSIREKVSDSGEKRGSIREKVSDSGEKQGSIREKVSDRRGSIREKVSDRRGSIREKVSDRRGSIREKVSDSGEKRGSIREKVSDSGEKRGSIREKVSDRRGSIREKVSDRRGSIREKVSGRRGSIREKVSGRRGSIREKASDSGERLGSISEKASDSGERLGSIREKARSSDEKLSREKLQSTEEQPRTGDRNLRPTGDKPESDTEEVQSDGMKLGEHSQTGSTTEENIERVTNVTGDESVTETMSREQIPSEKVEGKDEQEGAEGAGETDSFVLAEMKGTADESVPMGEKDTIGEGSGQSGG</sequence>
<feature type="compositionally biased region" description="Polar residues" evidence="1">
    <location>
        <begin position="473"/>
        <end position="504"/>
    </location>
</feature>
<dbReference type="RefSeq" id="XP_040605395.1">
    <property type="nucleotide sequence ID" value="XM_040749461.1"/>
</dbReference>
<evidence type="ECO:0000313" key="12">
    <source>
        <dbReference type="RefSeq" id="XP_040605449.1"/>
    </source>
</evidence>
<dbReference type="GeneID" id="106021364"/>
<proteinExistence type="predicted"/>
<dbReference type="RefSeq" id="XP_040605410.1">
    <property type="nucleotide sequence ID" value="XM_040749476.1"/>
</dbReference>
<dbReference type="RefSeq" id="XP_040605459.1">
    <property type="nucleotide sequence ID" value="XM_040749525.1"/>
</dbReference>
<keyword evidence="2" id="KW-1185">Reference proteome</keyword>
<dbReference type="RefSeq" id="XP_040605433.1">
    <property type="nucleotide sequence ID" value="XM_040749499.1"/>
</dbReference>
<feature type="compositionally biased region" description="Basic and acidic residues" evidence="1">
    <location>
        <begin position="408"/>
        <end position="458"/>
    </location>
</feature>
<dbReference type="RefSeq" id="XP_040605468.1">
    <property type="nucleotide sequence ID" value="XM_040749534.1"/>
</dbReference>
<dbReference type="RefSeq" id="XP_040605438.1">
    <property type="nucleotide sequence ID" value="XM_040749504.1"/>
</dbReference>
<evidence type="ECO:0000313" key="15">
    <source>
        <dbReference type="RefSeq" id="XP_040605464.1"/>
    </source>
</evidence>
<feature type="compositionally biased region" description="Basic and acidic residues" evidence="1">
    <location>
        <begin position="505"/>
        <end position="516"/>
    </location>
</feature>